<comment type="caution">
    <text evidence="3">The sequence shown here is derived from an EMBL/GenBank/DDBJ whole genome shotgun (WGS) entry which is preliminary data.</text>
</comment>
<dbReference type="Proteomes" id="UP000663870">
    <property type="component" value="Unassembled WGS sequence"/>
</dbReference>
<evidence type="ECO:0000256" key="1">
    <source>
        <dbReference type="SAM" id="SignalP"/>
    </source>
</evidence>
<accession>A0A816DVL4</accession>
<dbReference type="EMBL" id="CAJNOH010007148">
    <property type="protein sequence ID" value="CAF1450662.1"/>
    <property type="molecule type" value="Genomic_DNA"/>
</dbReference>
<gene>
    <name evidence="3" type="ORF">JXQ802_LOCUS52893</name>
    <name evidence="2" type="ORF">PYM288_LOCUS36535</name>
</gene>
<keyword evidence="4" id="KW-1185">Reference proteome</keyword>
<feature type="chain" id="PRO_5036412781" description="Secreted protein" evidence="1">
    <location>
        <begin position="21"/>
        <end position="73"/>
    </location>
</feature>
<dbReference type="EMBL" id="CAJNOL010008784">
    <property type="protein sequence ID" value="CAF1638885.1"/>
    <property type="molecule type" value="Genomic_DNA"/>
</dbReference>
<name>A0A816DVL4_9BILA</name>
<evidence type="ECO:0000313" key="3">
    <source>
        <dbReference type="EMBL" id="CAF1638885.1"/>
    </source>
</evidence>
<evidence type="ECO:0000313" key="4">
    <source>
        <dbReference type="Proteomes" id="UP000663870"/>
    </source>
</evidence>
<organism evidence="3 4">
    <name type="scientific">Rotaria sordida</name>
    <dbReference type="NCBI Taxonomy" id="392033"/>
    <lineage>
        <taxon>Eukaryota</taxon>
        <taxon>Metazoa</taxon>
        <taxon>Spiralia</taxon>
        <taxon>Gnathifera</taxon>
        <taxon>Rotifera</taxon>
        <taxon>Eurotatoria</taxon>
        <taxon>Bdelloidea</taxon>
        <taxon>Philodinida</taxon>
        <taxon>Philodinidae</taxon>
        <taxon>Rotaria</taxon>
    </lineage>
</organism>
<keyword evidence="1" id="KW-0732">Signal</keyword>
<sequence>MHISYVLIFYLFFGVTFSHAYNCYECWSLLAPGCVFSYDCVITHYHSVLYAHYLSYFVGCMKIPLKNKYQMIV</sequence>
<protein>
    <recommendedName>
        <fullName evidence="5">Secreted protein</fullName>
    </recommendedName>
</protein>
<proteinExistence type="predicted"/>
<evidence type="ECO:0000313" key="2">
    <source>
        <dbReference type="EMBL" id="CAF1450662.1"/>
    </source>
</evidence>
<dbReference type="AlphaFoldDB" id="A0A816DVL4"/>
<dbReference type="Proteomes" id="UP000663854">
    <property type="component" value="Unassembled WGS sequence"/>
</dbReference>
<evidence type="ECO:0008006" key="5">
    <source>
        <dbReference type="Google" id="ProtNLM"/>
    </source>
</evidence>
<reference evidence="3" key="1">
    <citation type="submission" date="2021-02" db="EMBL/GenBank/DDBJ databases">
        <authorList>
            <person name="Nowell W R."/>
        </authorList>
    </citation>
    <scope>NUCLEOTIDE SEQUENCE</scope>
</reference>
<feature type="signal peptide" evidence="1">
    <location>
        <begin position="1"/>
        <end position="20"/>
    </location>
</feature>